<reference evidence="7" key="2">
    <citation type="submission" date="2014-05" db="EMBL/GenBank/DDBJ databases">
        <title>The genome sequences of chimpanzee malaria parasites reveal the path to human adaptation.</title>
        <authorList>
            <person name="Otto T.D."/>
            <person name="Rayner J.C."/>
            <person name="Boehme U."/>
            <person name="Pain A."/>
            <person name="Spottiswoode N."/>
            <person name="Sanders M."/>
            <person name="Quail M."/>
            <person name="Ollomo B."/>
            <person name="Renaud F."/>
            <person name="Thomas A.W."/>
            <person name="Prugnolle F."/>
            <person name="Conway D.J."/>
            <person name="Newbold C."/>
            <person name="Berriman M."/>
        </authorList>
    </citation>
    <scope>NUCLEOTIDE SEQUENCE [LARGE SCALE GENOMIC DNA]</scope>
    <source>
        <strain evidence="7">CDC</strain>
    </source>
</reference>
<dbReference type="GO" id="GO:0016020">
    <property type="term" value="C:membrane"/>
    <property type="evidence" value="ECO:0007669"/>
    <property type="project" value="InterPro"/>
</dbReference>
<dbReference type="Proteomes" id="UP000027581">
    <property type="component" value="Unassembled WGS sequence"/>
</dbReference>
<dbReference type="Pfam" id="PF05424">
    <property type="entry name" value="Duffy_binding"/>
    <property type="match status" value="3"/>
</dbReference>
<keyword evidence="1" id="KW-0175">Coiled coil</keyword>
<feature type="region of interest" description="Disordered" evidence="2">
    <location>
        <begin position="758"/>
        <end position="803"/>
    </location>
</feature>
<evidence type="ECO:0000313" key="8">
    <source>
        <dbReference type="Proteomes" id="UP000027581"/>
    </source>
</evidence>
<dbReference type="EMBL" id="HG810502">
    <property type="protein sequence ID" value="CDO61778.1"/>
    <property type="molecule type" value="Genomic_DNA"/>
</dbReference>
<feature type="compositionally biased region" description="Basic and acidic residues" evidence="2">
    <location>
        <begin position="1159"/>
        <end position="1172"/>
    </location>
</feature>
<dbReference type="Pfam" id="PF03011">
    <property type="entry name" value="PFEMP"/>
    <property type="match status" value="1"/>
</dbReference>
<feature type="region of interest" description="Disordered" evidence="2">
    <location>
        <begin position="1088"/>
        <end position="1108"/>
    </location>
</feature>
<dbReference type="Gene3D" id="1.20.58.830">
    <property type="match status" value="3"/>
</dbReference>
<feature type="domain" description="Plasmodium falciparum erythrocyte membrane protein-1 N-terminal segment" evidence="5">
    <location>
        <begin position="28"/>
        <end position="63"/>
    </location>
</feature>
<feature type="non-terminal residue" evidence="7">
    <location>
        <position position="1326"/>
    </location>
</feature>
<dbReference type="Pfam" id="PF15447">
    <property type="entry name" value="NTS"/>
    <property type="match status" value="1"/>
</dbReference>
<dbReference type="VEuPathDB" id="PlasmoDB:PRCDC_0041200"/>
<feature type="region of interest" description="Disordered" evidence="2">
    <location>
        <begin position="1159"/>
        <end position="1195"/>
    </location>
</feature>
<feature type="coiled-coil region" evidence="1">
    <location>
        <begin position="389"/>
        <end position="416"/>
    </location>
</feature>
<feature type="compositionally biased region" description="Acidic residues" evidence="2">
    <location>
        <begin position="786"/>
        <end position="801"/>
    </location>
</feature>
<feature type="domain" description="Duffy-binding-like" evidence="6">
    <location>
        <begin position="325"/>
        <end position="484"/>
    </location>
</feature>
<organism evidence="7 8">
    <name type="scientific">Plasmodium reichenowi</name>
    <dbReference type="NCBI Taxonomy" id="5854"/>
    <lineage>
        <taxon>Eukaryota</taxon>
        <taxon>Sar</taxon>
        <taxon>Alveolata</taxon>
        <taxon>Apicomplexa</taxon>
        <taxon>Aconoidasida</taxon>
        <taxon>Haemosporida</taxon>
        <taxon>Plasmodiidae</taxon>
        <taxon>Plasmodium</taxon>
        <taxon>Plasmodium (Laverania)</taxon>
    </lineage>
</organism>
<keyword evidence="8" id="KW-1185">Reference proteome</keyword>
<proteinExistence type="predicted"/>
<feature type="domain" description="Duffy-binding-like" evidence="3">
    <location>
        <begin position="620"/>
        <end position="762"/>
    </location>
</feature>
<evidence type="ECO:0000256" key="2">
    <source>
        <dbReference type="SAM" id="MobiDB-lite"/>
    </source>
</evidence>
<dbReference type="InterPro" id="IPR008602">
    <property type="entry name" value="Duffy-antigen-binding"/>
</dbReference>
<gene>
    <name evidence="7" type="primary">VAR</name>
    <name evidence="7" type="ORF">PRCDC_0041200</name>
</gene>
<dbReference type="InterPro" id="IPR029210">
    <property type="entry name" value="PfEMP1_NTS"/>
</dbReference>
<dbReference type="GO" id="GO:0046789">
    <property type="term" value="F:host cell surface receptor binding"/>
    <property type="evidence" value="ECO:0007669"/>
    <property type="project" value="InterPro"/>
</dbReference>
<feature type="compositionally biased region" description="Gly residues" evidence="2">
    <location>
        <begin position="772"/>
        <end position="783"/>
    </location>
</feature>
<feature type="compositionally biased region" description="Basic and acidic residues" evidence="2">
    <location>
        <begin position="758"/>
        <end position="767"/>
    </location>
</feature>
<protein>
    <submittedName>
        <fullName evidence="7">Erythrocyte membrane protein 1, EMP1</fullName>
    </submittedName>
</protein>
<reference evidence="7" key="1">
    <citation type="submission" date="2014-01" db="EMBL/GenBank/DDBJ databases">
        <authorList>
            <person name="Aslett M."/>
        </authorList>
    </citation>
    <scope>NUCLEOTIDE SEQUENCE</scope>
    <source>
        <strain evidence="7">CDC</strain>
    </source>
</reference>
<name>A0A060RQR4_PLARE</name>
<dbReference type="InterPro" id="IPR042202">
    <property type="entry name" value="Duffy-ag-bd_sf"/>
</dbReference>
<feature type="compositionally biased region" description="Pro residues" evidence="2">
    <location>
        <begin position="1181"/>
        <end position="1190"/>
    </location>
</feature>
<evidence type="ECO:0000259" key="4">
    <source>
        <dbReference type="Pfam" id="PF05424"/>
    </source>
</evidence>
<dbReference type="InterPro" id="IPR054595">
    <property type="entry name" value="DBL_C"/>
</dbReference>
<feature type="region of interest" description="Disordered" evidence="2">
    <location>
        <begin position="1"/>
        <end position="25"/>
    </location>
</feature>
<feature type="compositionally biased region" description="Basic and acidic residues" evidence="2">
    <location>
        <begin position="12"/>
        <end position="24"/>
    </location>
</feature>
<evidence type="ECO:0000256" key="1">
    <source>
        <dbReference type="SAM" id="Coils"/>
    </source>
</evidence>
<accession>A0A060RQR4</accession>
<feature type="domain" description="Duffy-antigen binding" evidence="4">
    <location>
        <begin position="1269"/>
        <end position="1318"/>
    </location>
</feature>
<dbReference type="FunFam" id="1.20.58.830:FF:000005">
    <property type="entry name" value="Erythrocyte membrane protein 1, PfEMP1"/>
    <property type="match status" value="1"/>
</dbReference>
<feature type="domain" description="Duffy-antigen binding" evidence="4">
    <location>
        <begin position="128"/>
        <end position="321"/>
    </location>
</feature>
<feature type="region of interest" description="Disordered" evidence="2">
    <location>
        <begin position="1238"/>
        <end position="1268"/>
    </location>
</feature>
<evidence type="ECO:0000259" key="5">
    <source>
        <dbReference type="Pfam" id="PF15447"/>
    </source>
</evidence>
<feature type="domain" description="Duffy-antigen binding" evidence="4">
    <location>
        <begin position="850"/>
        <end position="1042"/>
    </location>
</feature>
<sequence>MVTEAKSGGGADGKKKEEEAHKYEQATSAKELLDLIGEHIYREVHREDAEYRKYLHGQLKEAKYSRNVNGQETPKDPCELEYKYHTNVTDGYGNEYPCKDRPDVRFSDEYGGQCTDRKIKGNNEGTGGACAPLRRLFLCDHHLSHMKAEKIDNTHNLLAEVCLAAKHEGQSIKGYHDKYRSKYIDTNSQLCTVLARSFADIGDIIRGKDLFIGYDENDRKEKKKLEKSLKNIFAKIYNNLIEKKHDAKDHYGSDKPNYYQLREDWWDANRSKVWDAITCDVKSGSQYFRATCNGQNKTQDTCRCATHDVPTYFDYVPQYLRWFEEWAEDFCTKRKHKLENAIKNCRGERGKDKYCTLNGYDCINTVRVQRKLIKGEDCNECSYSCFPFRKWIANQKQEFEKQREKYKKEMQKYTKRTIEATNGTTNNLYVKDFYERLKTHYETVNKFLQKLNDEAICKKKPEVGEETAKYVNFENETDTFSHTKYCEPCPWCGLQIKEHPWEAKPEDTCRKEKAISFNNRDTTTIPRLSPDTTKSNIVEKYKIFCANGTTSGANSTANGGSTGEKGENGGANGGGQIKEWICHYEKNKNQDGSGDSDDCVLQNKKIGTPEEEMMDYHPYFWGWVTETLDDSIKWRKELDKCIKNNNKTCGKGKCNRDCKCYEKWVQQKKIEFQKIRDHFGKQGDIIEKGIPPEIILKTNLNTIFLEDMENDKGDPQQIAKIKELKEKKDAEVEDDSKPKTIIDLLLDEEEEFAKECLRTQEQCKKQQDTSGGRTGEPRAGGGPKQEEEDDEDEEDDDEEQSDTCKIVEGIITKDNNNGTKKIGGCELKDKDNNYPPWKCGDTKSVEDARVCIPPRRIKMCLYYLKELKEHTADGLRKEFINNVAAETFLSWHYYKKKNGSNLDTQLQNGTIPPQFLRSMYYTYADYRDIFFGTDIFARNAPGDTTTAKNKISAVFPKNGDQTPDEQRKTWWTKHAPEIWEAMLCALTHAGANKDKLTTTYASPHVTFSGENTPTISVEDFAKKSQFLRWFTEWGDEFCTERQKKEKDVEKECKTDYDGCKNNKGNGNGSCVKACKDYEGYITGKQTQYDSQKGKFDTEKSSGESEYKDYSKKQASDYLKDKCLDHTCECMKKVTENSDYWKNYKKTYEDSELKNRCECKDRQEPNIRGRAELSPEEDEPPARPPPPPPASVTPQIDVCDTVKTALTGGKLDDACRQKYGHPQRYFGWKCIPTNTMATSNSESGTEVHIRRTRSAGEPGKSDTTGSNGSICVPPRRRKLYLHKLPDGDQFNTTASLRDWFVKSAAVETFFLWHNYTTQWKLQHGGDG</sequence>
<dbReference type="VEuPathDB" id="PlasmoDB:PRG01_0417900"/>
<dbReference type="FunFam" id="1.20.1310.20:FF:000001">
    <property type="entry name" value="Erythrocyte membrane protein 1, PfEMP1"/>
    <property type="match status" value="1"/>
</dbReference>
<evidence type="ECO:0000259" key="3">
    <source>
        <dbReference type="Pfam" id="PF03011"/>
    </source>
</evidence>
<feature type="compositionally biased region" description="Basic and acidic residues" evidence="2">
    <location>
        <begin position="1091"/>
        <end position="1108"/>
    </location>
</feature>
<dbReference type="SUPFAM" id="SSF140924">
    <property type="entry name" value="Duffy binding domain-like"/>
    <property type="match status" value="4"/>
</dbReference>
<dbReference type="InterPro" id="IPR004258">
    <property type="entry name" value="DBL"/>
</dbReference>
<evidence type="ECO:0000259" key="6">
    <source>
        <dbReference type="Pfam" id="PF22672"/>
    </source>
</evidence>
<dbReference type="Gene3D" id="1.20.1310.20">
    <property type="entry name" value="Duffy-antigen binding domain"/>
    <property type="match status" value="3"/>
</dbReference>
<evidence type="ECO:0000313" key="7">
    <source>
        <dbReference type="EMBL" id="CDO61778.1"/>
    </source>
</evidence>
<dbReference type="PhylomeDB" id="A0A060RQR4"/>
<dbReference type="Pfam" id="PF22672">
    <property type="entry name" value="DBL_C"/>
    <property type="match status" value="1"/>
</dbReference>